<name>A0A419F1J0_9BACT</name>
<dbReference type="EC" id="3.1.-.-" evidence="5 6"/>
<evidence type="ECO:0000313" key="10">
    <source>
        <dbReference type="Proteomes" id="UP000285961"/>
    </source>
</evidence>
<proteinExistence type="inferred from homology"/>
<dbReference type="CDD" id="cd00077">
    <property type="entry name" value="HDc"/>
    <property type="match status" value="1"/>
</dbReference>
<dbReference type="PROSITE" id="PS50084">
    <property type="entry name" value="KH_TYPE_1"/>
    <property type="match status" value="1"/>
</dbReference>
<comment type="similarity">
    <text evidence="5">Belongs to the RNase Y family.</text>
</comment>
<evidence type="ECO:0000256" key="4">
    <source>
        <dbReference type="ARBA" id="ARBA00022884"/>
    </source>
</evidence>
<dbReference type="GO" id="GO:0005886">
    <property type="term" value="C:plasma membrane"/>
    <property type="evidence" value="ECO:0007669"/>
    <property type="project" value="UniProtKB-UniRule"/>
</dbReference>
<evidence type="ECO:0000256" key="2">
    <source>
        <dbReference type="ARBA" id="ARBA00022759"/>
    </source>
</evidence>
<evidence type="ECO:0000256" key="3">
    <source>
        <dbReference type="ARBA" id="ARBA00022801"/>
    </source>
</evidence>
<feature type="domain" description="HD" evidence="8">
    <location>
        <begin position="328"/>
        <end position="421"/>
    </location>
</feature>
<dbReference type="Pfam" id="PF00013">
    <property type="entry name" value="KH_1"/>
    <property type="match status" value="1"/>
</dbReference>
<dbReference type="InterPro" id="IPR036612">
    <property type="entry name" value="KH_dom_type_1_sf"/>
</dbReference>
<gene>
    <name evidence="5 9" type="primary">rny</name>
    <name evidence="9" type="ORF">C4532_06740</name>
</gene>
<dbReference type="SUPFAM" id="SSF109604">
    <property type="entry name" value="HD-domain/PDEase-like"/>
    <property type="match status" value="1"/>
</dbReference>
<sequence length="512" mass="57711">MGVVAGVLITCICFGIWFLLGKRQLSSARKAADRTTANAQKEANSIIKEALLEIKDERLKMRTQFEKETWERKQEVLELEKRLIQREENLDKKVELLERKESSVVGRERELAGREKNVTRMREELQSLIDQQRDKLQSLSGLTASDARKLLLSQLEEQVKHEAALRVKRMEDETRELAEKKAKEIICTAIQRCAADYVVESTVSVVSLPNDEMKGRIIGREGRNIRALENATGIDIIVDDTPEAVILSGFDPIRREIARISLERLITDGRIHPARIEEVVAKVQEEMETTIREEGENAALETGVHGLHPEEIRLMGRLRYRTSYGQNVLQHSREVAFVCGIMAAELGLNVQQAKRAGFLHDIGKAMDHEVEGSHARIGAQLAKKFNESDLIVNAIDAHHNDSPPASLIAVLTQAGDALSAARPGARRETLETYVKRLEKLEHIAEGFVGVDKTYAIQAGREIRVIIEPEKVSDAEMAQLAREITKKIEQELEYPGQIKITCIRETRSVEYAK</sequence>
<protein>
    <recommendedName>
        <fullName evidence="5 6">Ribonuclease Y</fullName>
        <shortName evidence="5">RNase Y</shortName>
        <ecNumber evidence="5 6">3.1.-.-</ecNumber>
    </recommendedName>
</protein>
<dbReference type="GO" id="GO:0003723">
    <property type="term" value="F:RNA binding"/>
    <property type="evidence" value="ECO:0007669"/>
    <property type="project" value="UniProtKB-UniRule"/>
</dbReference>
<dbReference type="HAMAP" id="MF_00335">
    <property type="entry name" value="RNase_Y"/>
    <property type="match status" value="1"/>
</dbReference>
<dbReference type="GO" id="GO:0006402">
    <property type="term" value="P:mRNA catabolic process"/>
    <property type="evidence" value="ECO:0007669"/>
    <property type="project" value="UniProtKB-UniRule"/>
</dbReference>
<evidence type="ECO:0000259" key="8">
    <source>
        <dbReference type="PROSITE" id="PS51831"/>
    </source>
</evidence>
<keyword evidence="4 5" id="KW-0694">RNA-binding</keyword>
<accession>A0A419F1J0</accession>
<dbReference type="InterPro" id="IPR004087">
    <property type="entry name" value="KH_dom"/>
</dbReference>
<dbReference type="PANTHER" id="PTHR12826:SF15">
    <property type="entry name" value="RIBONUCLEASE Y"/>
    <property type="match status" value="1"/>
</dbReference>
<dbReference type="CDD" id="cd22431">
    <property type="entry name" value="KH-I_RNaseY"/>
    <property type="match status" value="1"/>
</dbReference>
<dbReference type="InterPro" id="IPR017705">
    <property type="entry name" value="Ribonuclease_Y"/>
</dbReference>
<dbReference type="SUPFAM" id="SSF54791">
    <property type="entry name" value="Eukaryotic type KH-domain (KH-domain type I)"/>
    <property type="match status" value="1"/>
</dbReference>
<evidence type="ECO:0000313" key="9">
    <source>
        <dbReference type="EMBL" id="RJP71993.1"/>
    </source>
</evidence>
<comment type="caution">
    <text evidence="9">The sequence shown here is derived from an EMBL/GenBank/DDBJ whole genome shotgun (WGS) entry which is preliminary data.</text>
</comment>
<organism evidence="9 10">
    <name type="scientific">Candidatus Abyssobacteria bacterium SURF_17</name>
    <dbReference type="NCBI Taxonomy" id="2093361"/>
    <lineage>
        <taxon>Bacteria</taxon>
        <taxon>Pseudomonadati</taxon>
        <taxon>Candidatus Hydrogenedentota</taxon>
        <taxon>Candidatus Abyssobacteria</taxon>
    </lineage>
</organism>
<dbReference type="InterPro" id="IPR022711">
    <property type="entry name" value="RNase_Y_N"/>
</dbReference>
<dbReference type="PANTHER" id="PTHR12826">
    <property type="entry name" value="RIBONUCLEASE Y"/>
    <property type="match status" value="1"/>
</dbReference>
<dbReference type="Pfam" id="PF12072">
    <property type="entry name" value="RNase_Y_N"/>
    <property type="match status" value="1"/>
</dbReference>
<dbReference type="SMART" id="SM00471">
    <property type="entry name" value="HDc"/>
    <property type="match status" value="1"/>
</dbReference>
<dbReference type="GO" id="GO:0004521">
    <property type="term" value="F:RNA endonuclease activity"/>
    <property type="evidence" value="ECO:0007669"/>
    <property type="project" value="UniProtKB-UniRule"/>
</dbReference>
<dbReference type="InterPro" id="IPR006674">
    <property type="entry name" value="HD_domain"/>
</dbReference>
<dbReference type="InterPro" id="IPR006675">
    <property type="entry name" value="HDIG_dom"/>
</dbReference>
<dbReference type="InterPro" id="IPR004088">
    <property type="entry name" value="KH_dom_type_1"/>
</dbReference>
<keyword evidence="3 5" id="KW-0378">Hydrolase</keyword>
<evidence type="ECO:0000256" key="6">
    <source>
        <dbReference type="NCBIfam" id="TIGR03319"/>
    </source>
</evidence>
<dbReference type="InterPro" id="IPR003607">
    <property type="entry name" value="HD/PDEase_dom"/>
</dbReference>
<evidence type="ECO:0000256" key="5">
    <source>
        <dbReference type="HAMAP-Rule" id="MF_00335"/>
    </source>
</evidence>
<reference evidence="9 10" key="1">
    <citation type="journal article" date="2017" name="ISME J.">
        <title>Energy and carbon metabolisms in a deep terrestrial subsurface fluid microbial community.</title>
        <authorList>
            <person name="Momper L."/>
            <person name="Jungbluth S.P."/>
            <person name="Lee M.D."/>
            <person name="Amend J.P."/>
        </authorList>
    </citation>
    <scope>NUCLEOTIDE SEQUENCE [LARGE SCALE GENOMIC DNA]</scope>
    <source>
        <strain evidence="9">SURF_17</strain>
    </source>
</reference>
<comment type="function">
    <text evidence="5">Endoribonuclease that initiates mRNA decay.</text>
</comment>
<feature type="coiled-coil region" evidence="7">
    <location>
        <begin position="67"/>
        <end position="180"/>
    </location>
</feature>
<dbReference type="GO" id="GO:0016787">
    <property type="term" value="F:hydrolase activity"/>
    <property type="evidence" value="ECO:0007669"/>
    <property type="project" value="UniProtKB-KW"/>
</dbReference>
<dbReference type="PROSITE" id="PS51831">
    <property type="entry name" value="HD"/>
    <property type="match status" value="1"/>
</dbReference>
<dbReference type="NCBIfam" id="TIGR03319">
    <property type="entry name" value="RNase_Y"/>
    <property type="match status" value="1"/>
</dbReference>
<keyword evidence="1 5" id="KW-0540">Nuclease</keyword>
<keyword evidence="7" id="KW-0175">Coiled coil</keyword>
<dbReference type="NCBIfam" id="TIGR00277">
    <property type="entry name" value="HDIG"/>
    <property type="match status" value="1"/>
</dbReference>
<dbReference type="EMBL" id="QZKI01000052">
    <property type="protein sequence ID" value="RJP71993.1"/>
    <property type="molecule type" value="Genomic_DNA"/>
</dbReference>
<dbReference type="SMART" id="SM00322">
    <property type="entry name" value="KH"/>
    <property type="match status" value="1"/>
</dbReference>
<keyword evidence="2 5" id="KW-0255">Endonuclease</keyword>
<dbReference type="AlphaFoldDB" id="A0A419F1J0"/>
<dbReference type="Gene3D" id="3.30.1370.10">
    <property type="entry name" value="K Homology domain, type 1"/>
    <property type="match status" value="1"/>
</dbReference>
<dbReference type="Gene3D" id="1.10.3210.10">
    <property type="entry name" value="Hypothetical protein af1432"/>
    <property type="match status" value="1"/>
</dbReference>
<dbReference type="Proteomes" id="UP000285961">
    <property type="component" value="Unassembled WGS sequence"/>
</dbReference>
<evidence type="ECO:0000256" key="7">
    <source>
        <dbReference type="SAM" id="Coils"/>
    </source>
</evidence>
<dbReference type="FunFam" id="1.10.3210.10:FF:000013">
    <property type="entry name" value="Ribonuclease Y"/>
    <property type="match status" value="1"/>
</dbReference>
<evidence type="ECO:0000256" key="1">
    <source>
        <dbReference type="ARBA" id="ARBA00022722"/>
    </source>
</evidence>
<dbReference type="Pfam" id="PF01966">
    <property type="entry name" value="HD"/>
    <property type="match status" value="1"/>
</dbReference>